<accession>A0A8J5TMB9</accession>
<dbReference type="Proteomes" id="UP000693942">
    <property type="component" value="Unassembled WGS sequence"/>
</dbReference>
<dbReference type="InterPro" id="IPR046486">
    <property type="entry name" value="DUF6579"/>
</dbReference>
<dbReference type="AlphaFoldDB" id="A0A8J5TMB9"/>
<name>A0A8J5TMB9_FUSOX</name>
<organism evidence="2 3">
    <name type="scientific">Fusarium oxysporum f. sp. raphani</name>
    <dbReference type="NCBI Taxonomy" id="96318"/>
    <lineage>
        <taxon>Eukaryota</taxon>
        <taxon>Fungi</taxon>
        <taxon>Dikarya</taxon>
        <taxon>Ascomycota</taxon>
        <taxon>Pezizomycotina</taxon>
        <taxon>Sordariomycetes</taxon>
        <taxon>Hypocreomycetidae</taxon>
        <taxon>Hypocreales</taxon>
        <taxon>Nectriaceae</taxon>
        <taxon>Fusarium</taxon>
        <taxon>Fusarium oxysporum species complex</taxon>
    </lineage>
</organism>
<evidence type="ECO:0000256" key="1">
    <source>
        <dbReference type="SAM" id="MobiDB-lite"/>
    </source>
</evidence>
<feature type="region of interest" description="Disordered" evidence="1">
    <location>
        <begin position="88"/>
        <end position="123"/>
    </location>
</feature>
<feature type="compositionally biased region" description="Polar residues" evidence="1">
    <location>
        <begin position="93"/>
        <end position="110"/>
    </location>
</feature>
<proteinExistence type="predicted"/>
<evidence type="ECO:0000313" key="2">
    <source>
        <dbReference type="EMBL" id="KAG7403488.1"/>
    </source>
</evidence>
<evidence type="ECO:0000313" key="3">
    <source>
        <dbReference type="Proteomes" id="UP000693942"/>
    </source>
</evidence>
<gene>
    <name evidence="2" type="ORF">Forpi1262_v018735</name>
</gene>
<dbReference type="Pfam" id="PF20219">
    <property type="entry name" value="DUF6579"/>
    <property type="match status" value="1"/>
</dbReference>
<reference evidence="2" key="1">
    <citation type="submission" date="2021-04" db="EMBL/GenBank/DDBJ databases">
        <title>First draft genome resource for Brassicaceae pathogens Fusarium oxysporum f. sp. raphani and Fusarium oxysporum f. sp. rapae.</title>
        <authorList>
            <person name="Asai S."/>
        </authorList>
    </citation>
    <scope>NUCLEOTIDE SEQUENCE</scope>
    <source>
        <strain evidence="2">Tf1262</strain>
    </source>
</reference>
<protein>
    <submittedName>
        <fullName evidence="2">Uncharacterized protein</fullName>
    </submittedName>
</protein>
<dbReference type="EMBL" id="JAELUR010000038">
    <property type="protein sequence ID" value="KAG7403488.1"/>
    <property type="molecule type" value="Genomic_DNA"/>
</dbReference>
<comment type="caution">
    <text evidence="2">The sequence shown here is derived from an EMBL/GenBank/DDBJ whole genome shotgun (WGS) entry which is preliminary data.</text>
</comment>
<sequence length="433" mass="48009">MDVAGYLHDKEIRQLAKEYYPNLTDDEAYLKLHHDVFVRFPKWLAEPVVTGIKKDPVVLIDAVDTVLQKPCLKLLAIFLRKAQEGRARDSKTDSNSSILGRSEHSSQSNIAKPEDTPSAVAGQMGKDTTKSIIREYHGVHVIGDSLVDHINYYGRWMQTVSTIQICQGQQVIKALNVICDHLRDANTISVSGAGGPDGFARTVYDIIQKKIDDVNQSERHMHRFFVYHPDTNWYGAFRRLIRETTLAPEFCAKSDNLDTICLFMRDVRQRLIEESNRGKDVIFHLLIPSWYDIAIREPLHFPDSLHPLRVEGEKHKGKELVEMNLPTAPDGMLIGIANVLTSKLCSSEAARWTSSAVTLPAVGWGVNGACLALGIGVGAVTGLGMLAAVPIWFGTALPAIEKSAPVIEETVFNMLSEKAPRILGSTEEVAMGE</sequence>